<organism evidence="9 10">
    <name type="scientific">Coptis chinensis</name>
    <dbReference type="NCBI Taxonomy" id="261450"/>
    <lineage>
        <taxon>Eukaryota</taxon>
        <taxon>Viridiplantae</taxon>
        <taxon>Streptophyta</taxon>
        <taxon>Embryophyta</taxon>
        <taxon>Tracheophyta</taxon>
        <taxon>Spermatophyta</taxon>
        <taxon>Magnoliopsida</taxon>
        <taxon>Ranunculales</taxon>
        <taxon>Ranunculaceae</taxon>
        <taxon>Coptidoideae</taxon>
        <taxon>Coptis</taxon>
    </lineage>
</organism>
<dbReference type="Pfam" id="PF13962">
    <property type="entry name" value="PGG"/>
    <property type="match status" value="1"/>
</dbReference>
<dbReference type="EMBL" id="JADFTS010000009">
    <property type="protein sequence ID" value="KAF9589378.1"/>
    <property type="molecule type" value="Genomic_DNA"/>
</dbReference>
<keyword evidence="4 7" id="KW-1133">Transmembrane helix</keyword>
<protein>
    <recommendedName>
        <fullName evidence="8">PGG domain-containing protein</fullName>
    </recommendedName>
</protein>
<feature type="transmembrane region" description="Helical" evidence="7">
    <location>
        <begin position="240"/>
        <end position="263"/>
    </location>
</feature>
<dbReference type="Proteomes" id="UP000631114">
    <property type="component" value="Unassembled WGS sequence"/>
</dbReference>
<dbReference type="Pfam" id="PF12796">
    <property type="entry name" value="Ank_2"/>
    <property type="match status" value="1"/>
</dbReference>
<feature type="transmembrane region" description="Helical" evidence="7">
    <location>
        <begin position="358"/>
        <end position="379"/>
    </location>
</feature>
<evidence type="ECO:0000256" key="4">
    <source>
        <dbReference type="ARBA" id="ARBA00022989"/>
    </source>
</evidence>
<keyword evidence="3" id="KW-0677">Repeat</keyword>
<dbReference type="SUPFAM" id="SSF48403">
    <property type="entry name" value="Ankyrin repeat"/>
    <property type="match status" value="1"/>
</dbReference>
<evidence type="ECO:0000313" key="9">
    <source>
        <dbReference type="EMBL" id="KAF9589378.1"/>
    </source>
</evidence>
<feature type="transmembrane region" description="Helical" evidence="7">
    <location>
        <begin position="315"/>
        <end position="338"/>
    </location>
</feature>
<keyword evidence="2 7" id="KW-0812">Transmembrane</keyword>
<dbReference type="InterPro" id="IPR026961">
    <property type="entry name" value="PGG_dom"/>
</dbReference>
<dbReference type="SMART" id="SM00248">
    <property type="entry name" value="ANK"/>
    <property type="match status" value="4"/>
</dbReference>
<evidence type="ECO:0000259" key="8">
    <source>
        <dbReference type="Pfam" id="PF13962"/>
    </source>
</evidence>
<comment type="subcellular location">
    <subcellularLocation>
        <location evidence="1">Membrane</location>
        <topology evidence="1">Multi-pass membrane protein</topology>
    </subcellularLocation>
</comment>
<feature type="transmembrane region" description="Helical" evidence="7">
    <location>
        <begin position="283"/>
        <end position="303"/>
    </location>
</feature>
<keyword evidence="5" id="KW-0040">ANK repeat</keyword>
<accession>A0A835H277</accession>
<dbReference type="PANTHER" id="PTHR24186:SF50">
    <property type="entry name" value="ANKYRIN REPEAT-CONTAINING PROTEIN ITN1-LIKE ISOFORM X1"/>
    <property type="match status" value="1"/>
</dbReference>
<proteinExistence type="predicted"/>
<dbReference type="PANTHER" id="PTHR24186">
    <property type="entry name" value="PROTEIN PHOSPHATASE 1 REGULATORY SUBUNIT"/>
    <property type="match status" value="1"/>
</dbReference>
<evidence type="ECO:0000256" key="6">
    <source>
        <dbReference type="ARBA" id="ARBA00023136"/>
    </source>
</evidence>
<comment type="caution">
    <text evidence="9">The sequence shown here is derived from an EMBL/GenBank/DDBJ whole genome shotgun (WGS) entry which is preliminary data.</text>
</comment>
<feature type="domain" description="PGG" evidence="8">
    <location>
        <begin position="231"/>
        <end position="341"/>
    </location>
</feature>
<evidence type="ECO:0000256" key="7">
    <source>
        <dbReference type="SAM" id="Phobius"/>
    </source>
</evidence>
<evidence type="ECO:0000313" key="10">
    <source>
        <dbReference type="Proteomes" id="UP000631114"/>
    </source>
</evidence>
<sequence>TLSLSSVIDLYTRALLVGIAKLLLKPELVKKADNFRRTPLHFASTFGFLKLVEMLLESDSSTAYSFDKDGCAPIHMSVHFGQISVIKLALRCFPDLKDLVNRKGQNILHIAIEFRQVHVIRYILQEKKLENLINGTDKEGNTPLHCASINSYPHMVNLQVRDKRVDITMLNRKLVTALDIARSQSYESKEDQKQLVLATLLYFDRSPWCSWGRVRIEMLRCGMNQRIMSVDWYKDRANTLMVVATLVTTVAFAAGFTMPGGYQSDGSRQGMPTLVNHQKFEEFVWWDAMALFFSMVAVIFLVWVQFVQHLPPTFLLLHCSQVLTVFALECMALAFVSGLSLTLVENSSLSQSMSRLGYTFYFIGLATVIQFLPTAMYIFPGFIRFRSWVNQISGEVFRSSDTNRQGHRRNDMSFLFS</sequence>
<keyword evidence="6 7" id="KW-0472">Membrane</keyword>
<dbReference type="Gene3D" id="1.25.40.20">
    <property type="entry name" value="Ankyrin repeat-containing domain"/>
    <property type="match status" value="1"/>
</dbReference>
<name>A0A835H277_9MAGN</name>
<dbReference type="GO" id="GO:0005886">
    <property type="term" value="C:plasma membrane"/>
    <property type="evidence" value="ECO:0007669"/>
    <property type="project" value="TreeGrafter"/>
</dbReference>
<evidence type="ECO:0000256" key="5">
    <source>
        <dbReference type="ARBA" id="ARBA00023043"/>
    </source>
</evidence>
<dbReference type="InterPro" id="IPR036770">
    <property type="entry name" value="Ankyrin_rpt-contain_sf"/>
</dbReference>
<feature type="non-terminal residue" evidence="9">
    <location>
        <position position="417"/>
    </location>
</feature>
<evidence type="ECO:0000256" key="1">
    <source>
        <dbReference type="ARBA" id="ARBA00004141"/>
    </source>
</evidence>
<evidence type="ECO:0000256" key="2">
    <source>
        <dbReference type="ARBA" id="ARBA00022692"/>
    </source>
</evidence>
<keyword evidence="10" id="KW-1185">Reference proteome</keyword>
<gene>
    <name evidence="9" type="ORF">IFM89_023359</name>
</gene>
<reference evidence="9 10" key="1">
    <citation type="submission" date="2020-10" db="EMBL/GenBank/DDBJ databases">
        <title>The Coptis chinensis genome and diversification of protoberbering-type alkaloids.</title>
        <authorList>
            <person name="Wang B."/>
            <person name="Shu S."/>
            <person name="Song C."/>
            <person name="Liu Y."/>
        </authorList>
    </citation>
    <scope>NUCLEOTIDE SEQUENCE [LARGE SCALE GENOMIC DNA]</scope>
    <source>
        <strain evidence="9">HL-2020</strain>
        <tissue evidence="9">Leaf</tissue>
    </source>
</reference>
<dbReference type="InterPro" id="IPR002110">
    <property type="entry name" value="Ankyrin_rpt"/>
</dbReference>
<evidence type="ECO:0000256" key="3">
    <source>
        <dbReference type="ARBA" id="ARBA00022737"/>
    </source>
</evidence>
<dbReference type="Pfam" id="PF00023">
    <property type="entry name" value="Ank"/>
    <property type="match status" value="1"/>
</dbReference>
<dbReference type="OrthoDB" id="598775at2759"/>
<dbReference type="AlphaFoldDB" id="A0A835H277"/>